<gene>
    <name evidence="1" type="ORF">S01H4_65119</name>
</gene>
<protein>
    <submittedName>
        <fullName evidence="1">Uncharacterized protein</fullName>
    </submittedName>
</protein>
<dbReference type="AlphaFoldDB" id="X1DPP8"/>
<reference evidence="1" key="1">
    <citation type="journal article" date="2014" name="Front. Microbiol.">
        <title>High frequency of phylogenetically diverse reductive dehalogenase-homologous genes in deep subseafloor sedimentary metagenomes.</title>
        <authorList>
            <person name="Kawai M."/>
            <person name="Futagami T."/>
            <person name="Toyoda A."/>
            <person name="Takaki Y."/>
            <person name="Nishi S."/>
            <person name="Hori S."/>
            <person name="Arai W."/>
            <person name="Tsubouchi T."/>
            <person name="Morono Y."/>
            <person name="Uchiyama I."/>
            <person name="Ito T."/>
            <person name="Fujiyama A."/>
            <person name="Inagaki F."/>
            <person name="Takami H."/>
        </authorList>
    </citation>
    <scope>NUCLEOTIDE SEQUENCE</scope>
    <source>
        <strain evidence="1">Expedition CK06-06</strain>
    </source>
</reference>
<name>X1DPP8_9ZZZZ</name>
<proteinExistence type="predicted"/>
<organism evidence="1">
    <name type="scientific">marine sediment metagenome</name>
    <dbReference type="NCBI Taxonomy" id="412755"/>
    <lineage>
        <taxon>unclassified sequences</taxon>
        <taxon>metagenomes</taxon>
        <taxon>ecological metagenomes</taxon>
    </lineage>
</organism>
<sequence length="106" mass="11936">MIEINESLLPRTLSYFSKPISAWGMLRFDVEERKFSGLAPLAPQVWRMGDPVEELDIVQSLQAFPILIPNVSTRKWLKVTSEGLEQSKALPDMLLVIDSSGSMTWG</sequence>
<dbReference type="EMBL" id="BART01039730">
    <property type="protein sequence ID" value="GAH22926.1"/>
    <property type="molecule type" value="Genomic_DNA"/>
</dbReference>
<evidence type="ECO:0000313" key="1">
    <source>
        <dbReference type="EMBL" id="GAH22926.1"/>
    </source>
</evidence>
<feature type="non-terminal residue" evidence="1">
    <location>
        <position position="106"/>
    </location>
</feature>
<comment type="caution">
    <text evidence="1">The sequence shown here is derived from an EMBL/GenBank/DDBJ whole genome shotgun (WGS) entry which is preliminary data.</text>
</comment>
<accession>X1DPP8</accession>